<evidence type="ECO:0000256" key="6">
    <source>
        <dbReference type="ARBA" id="ARBA00022750"/>
    </source>
</evidence>
<evidence type="ECO:0000256" key="10">
    <source>
        <dbReference type="ARBA" id="ARBA00022908"/>
    </source>
</evidence>
<keyword evidence="3" id="KW-0548">Nucleotidyltransferase</keyword>
<keyword evidence="21" id="KW-1185">Reference proteome</keyword>
<evidence type="ECO:0000259" key="19">
    <source>
        <dbReference type="PROSITE" id="PS50994"/>
    </source>
</evidence>
<dbReference type="SMART" id="SM00298">
    <property type="entry name" value="CHROMO"/>
    <property type="match status" value="1"/>
</dbReference>
<feature type="domain" description="Reverse transcriptase" evidence="18">
    <location>
        <begin position="735"/>
        <end position="914"/>
    </location>
</feature>
<dbReference type="InterPro" id="IPR041577">
    <property type="entry name" value="RT_RNaseH_2"/>
</dbReference>
<evidence type="ECO:0000256" key="5">
    <source>
        <dbReference type="ARBA" id="ARBA00022723"/>
    </source>
</evidence>
<evidence type="ECO:0000256" key="4">
    <source>
        <dbReference type="ARBA" id="ARBA00022722"/>
    </source>
</evidence>
<dbReference type="GO" id="GO:0003964">
    <property type="term" value="F:RNA-directed DNA polymerase activity"/>
    <property type="evidence" value="ECO:0007669"/>
    <property type="project" value="UniProtKB-KW"/>
</dbReference>
<dbReference type="Gene3D" id="1.10.340.70">
    <property type="match status" value="1"/>
</dbReference>
<dbReference type="InterPro" id="IPR043502">
    <property type="entry name" value="DNA/RNA_pol_sf"/>
</dbReference>
<dbReference type="PROSITE" id="PS50994">
    <property type="entry name" value="INTEGRASE"/>
    <property type="match status" value="1"/>
</dbReference>
<evidence type="ECO:0000259" key="17">
    <source>
        <dbReference type="PROSITE" id="PS50013"/>
    </source>
</evidence>
<dbReference type="Gene3D" id="3.10.10.10">
    <property type="entry name" value="HIV Type 1 Reverse Transcriptase, subunit A, domain 1"/>
    <property type="match status" value="1"/>
</dbReference>
<dbReference type="InterPro" id="IPR000953">
    <property type="entry name" value="Chromo/chromo_shadow_dom"/>
</dbReference>
<dbReference type="EMBL" id="JBEAFC010000007">
    <property type="protein sequence ID" value="KAL1550636.1"/>
    <property type="molecule type" value="Genomic_DNA"/>
</dbReference>
<feature type="region of interest" description="Disordered" evidence="16">
    <location>
        <begin position="373"/>
        <end position="413"/>
    </location>
</feature>
<dbReference type="GO" id="GO:0006508">
    <property type="term" value="P:proteolysis"/>
    <property type="evidence" value="ECO:0007669"/>
    <property type="project" value="UniProtKB-KW"/>
</dbReference>
<keyword evidence="2" id="KW-0808">Transferase</keyword>
<dbReference type="GO" id="GO:0004519">
    <property type="term" value="F:endonuclease activity"/>
    <property type="evidence" value="ECO:0007669"/>
    <property type="project" value="UniProtKB-KW"/>
</dbReference>
<dbReference type="InterPro" id="IPR050951">
    <property type="entry name" value="Retrovirus_Pol_polyprotein"/>
</dbReference>
<dbReference type="Pfam" id="PF08284">
    <property type="entry name" value="RVP_2"/>
    <property type="match status" value="1"/>
</dbReference>
<feature type="compositionally biased region" description="Basic and acidic residues" evidence="16">
    <location>
        <begin position="1633"/>
        <end position="1658"/>
    </location>
</feature>
<accession>A0ABD1H2I6</accession>
<dbReference type="SUPFAM" id="SSF56672">
    <property type="entry name" value="DNA/RNA polymerases"/>
    <property type="match status" value="1"/>
</dbReference>
<evidence type="ECO:0000256" key="8">
    <source>
        <dbReference type="ARBA" id="ARBA00022801"/>
    </source>
</evidence>
<keyword evidence="15" id="KW-0511">Multifunctional enzyme</keyword>
<dbReference type="InterPro" id="IPR041588">
    <property type="entry name" value="Integrase_H2C2"/>
</dbReference>
<feature type="domain" description="Integrase catalytic" evidence="19">
    <location>
        <begin position="1256"/>
        <end position="1420"/>
    </location>
</feature>
<dbReference type="Gene3D" id="2.40.70.10">
    <property type="entry name" value="Acid Proteases"/>
    <property type="match status" value="1"/>
</dbReference>
<evidence type="ECO:0008006" key="22">
    <source>
        <dbReference type="Google" id="ProtNLM"/>
    </source>
</evidence>
<dbReference type="Pfam" id="PF24626">
    <property type="entry name" value="SH3_Tf2-1"/>
    <property type="match status" value="1"/>
</dbReference>
<dbReference type="PANTHER" id="PTHR37984:SF5">
    <property type="entry name" value="PROTEIN NYNRIN-LIKE"/>
    <property type="match status" value="1"/>
</dbReference>
<comment type="caution">
    <text evidence="20">The sequence shown here is derived from an EMBL/GenBank/DDBJ whole genome shotgun (WGS) entry which is preliminary data.</text>
</comment>
<dbReference type="GO" id="GO:0015074">
    <property type="term" value="P:DNA integration"/>
    <property type="evidence" value="ECO:0007669"/>
    <property type="project" value="UniProtKB-KW"/>
</dbReference>
<dbReference type="GO" id="GO:0003887">
    <property type="term" value="F:DNA-directed DNA polymerase activity"/>
    <property type="evidence" value="ECO:0007669"/>
    <property type="project" value="UniProtKB-KW"/>
</dbReference>
<keyword evidence="5" id="KW-0479">Metal-binding</keyword>
<dbReference type="SUPFAM" id="SSF54160">
    <property type="entry name" value="Chromo domain-like"/>
    <property type="match status" value="1"/>
</dbReference>
<dbReference type="Gene3D" id="3.30.420.10">
    <property type="entry name" value="Ribonuclease H-like superfamily/Ribonuclease H"/>
    <property type="match status" value="1"/>
</dbReference>
<protein>
    <recommendedName>
        <fullName evidence="22">Reverse transcriptase</fullName>
    </recommendedName>
</protein>
<evidence type="ECO:0000256" key="11">
    <source>
        <dbReference type="ARBA" id="ARBA00022918"/>
    </source>
</evidence>
<keyword evidence="7" id="KW-0255">Endonuclease</keyword>
<evidence type="ECO:0000259" key="18">
    <source>
        <dbReference type="PROSITE" id="PS50878"/>
    </source>
</evidence>
<feature type="region of interest" description="Disordered" evidence="16">
    <location>
        <begin position="1622"/>
        <end position="1679"/>
    </location>
</feature>
<feature type="domain" description="Chromo" evidence="17">
    <location>
        <begin position="1566"/>
        <end position="1617"/>
    </location>
</feature>
<dbReference type="GO" id="GO:0004190">
    <property type="term" value="F:aspartic-type endopeptidase activity"/>
    <property type="evidence" value="ECO:0007669"/>
    <property type="project" value="UniProtKB-KW"/>
</dbReference>
<dbReference type="CDD" id="cd09274">
    <property type="entry name" value="RNase_HI_RT_Ty3"/>
    <property type="match status" value="1"/>
</dbReference>
<evidence type="ECO:0000256" key="13">
    <source>
        <dbReference type="ARBA" id="ARBA00023125"/>
    </source>
</evidence>
<evidence type="ECO:0000313" key="20">
    <source>
        <dbReference type="EMBL" id="KAL1550636.1"/>
    </source>
</evidence>
<dbReference type="InterPro" id="IPR036397">
    <property type="entry name" value="RNaseH_sf"/>
</dbReference>
<dbReference type="GO" id="GO:0003677">
    <property type="term" value="F:DNA binding"/>
    <property type="evidence" value="ECO:0007669"/>
    <property type="project" value="UniProtKB-KW"/>
</dbReference>
<keyword evidence="9" id="KW-0460">Magnesium</keyword>
<reference evidence="20 21" key="1">
    <citation type="submission" date="2024-06" db="EMBL/GenBank/DDBJ databases">
        <title>A chromosome level genome sequence of Diviner's sage (Salvia divinorum).</title>
        <authorList>
            <person name="Ford S.A."/>
            <person name="Ro D.-K."/>
            <person name="Ness R.W."/>
            <person name="Phillips M.A."/>
        </authorList>
    </citation>
    <scope>NUCLEOTIDE SEQUENCE [LARGE SCALE GENOMIC DNA]</scope>
    <source>
        <strain evidence="20">SAF-2024a</strain>
        <tissue evidence="20">Leaf</tissue>
    </source>
</reference>
<dbReference type="Pfam" id="PF17919">
    <property type="entry name" value="RT_RNaseH_2"/>
    <property type="match status" value="1"/>
</dbReference>
<dbReference type="PROSITE" id="PS50013">
    <property type="entry name" value="CHROMO_2"/>
    <property type="match status" value="1"/>
</dbReference>
<organism evidence="20 21">
    <name type="scientific">Salvia divinorum</name>
    <name type="common">Maria pastora</name>
    <name type="synonym">Diviner's sage</name>
    <dbReference type="NCBI Taxonomy" id="28513"/>
    <lineage>
        <taxon>Eukaryota</taxon>
        <taxon>Viridiplantae</taxon>
        <taxon>Streptophyta</taxon>
        <taxon>Embryophyta</taxon>
        <taxon>Tracheophyta</taxon>
        <taxon>Spermatophyta</taxon>
        <taxon>Magnoliopsida</taxon>
        <taxon>eudicotyledons</taxon>
        <taxon>Gunneridae</taxon>
        <taxon>Pentapetalae</taxon>
        <taxon>asterids</taxon>
        <taxon>lamiids</taxon>
        <taxon>Lamiales</taxon>
        <taxon>Lamiaceae</taxon>
        <taxon>Nepetoideae</taxon>
        <taxon>Mentheae</taxon>
        <taxon>Salviinae</taxon>
        <taxon>Salvia</taxon>
        <taxon>Salvia subgen. Calosphace</taxon>
    </lineage>
</organism>
<dbReference type="CDD" id="cd01647">
    <property type="entry name" value="RT_LTR"/>
    <property type="match status" value="1"/>
</dbReference>
<dbReference type="InterPro" id="IPR000477">
    <property type="entry name" value="RT_dom"/>
</dbReference>
<evidence type="ECO:0000256" key="12">
    <source>
        <dbReference type="ARBA" id="ARBA00022932"/>
    </source>
</evidence>
<keyword evidence="1" id="KW-0645">Protease</keyword>
<dbReference type="GO" id="GO:0006310">
    <property type="term" value="P:DNA recombination"/>
    <property type="evidence" value="ECO:0007669"/>
    <property type="project" value="UniProtKB-KW"/>
</dbReference>
<evidence type="ECO:0000313" key="21">
    <source>
        <dbReference type="Proteomes" id="UP001567538"/>
    </source>
</evidence>
<evidence type="ECO:0000256" key="1">
    <source>
        <dbReference type="ARBA" id="ARBA00022670"/>
    </source>
</evidence>
<keyword evidence="13" id="KW-0238">DNA-binding</keyword>
<keyword evidence="4" id="KW-0540">Nuclease</keyword>
<keyword evidence="8" id="KW-0378">Hydrolase</keyword>
<evidence type="ECO:0000256" key="9">
    <source>
        <dbReference type="ARBA" id="ARBA00022842"/>
    </source>
</evidence>
<dbReference type="Pfam" id="PF00078">
    <property type="entry name" value="RVT_1"/>
    <property type="match status" value="1"/>
</dbReference>
<dbReference type="FunFam" id="3.30.70.270:FF:000020">
    <property type="entry name" value="Transposon Tf2-6 polyprotein-like Protein"/>
    <property type="match status" value="1"/>
</dbReference>
<sequence>MTTSNPGVSRTEPIGDSLPQTIVGLEPEPPLAVIMSQLQRLSAVVGQLESRMDMNDRRVSDTTVLPRPPPAPPFGFSLPSPATIPFLAPAAPTLGQHTHLQSAAIPYLPTQTLGPIYPSLPQTLGTMYAMSAAIPPLSMPSYGFPDGSATAPTVVRQQQPQYVPWGSDRMGMITPDRTPLQRPQMVNPLSCWGPPGQRPQFNMAGTDQQITKVRMEQPRFDGTDVNNWIRSVQFYFDHMGTPETHRLHYVIMLFDPAVADWIWNYCSSHEYVTWYEFLDDVRRRFDPNCYTSHIGLLKKLTQTGTVSDYQLAFEKLQNNVAGVPDHVLLDLYVAGLRQPIQDEVLLHRPMTLAAAFALALQIASCRPELNQAPSTFPRRNWQPRDNRSATLPPPSNSTSQASPAPVTRTAIQGNRQSNLSKLPIIRLTAAEKADRARRGLCYYCDEKWVSGHVCKHRFLAYMGLDDDEEAYSEVDDIGGHDEVISADLSHLHSADGKRSSKSLSLAGNIEDARVTILIDTGSSHDFLHPRIAEQLRLPLTPVKPFRVYVGNGDSLICSFMSKNTPLSLQGTHFSIDLHILPVHGPDVILGMEWLESLGRVTTDYALKSMEFFRGDELVVLKGLAQPPRQISLASLAMIMTRASLYEMYELVQMELDPETAQPVDGVEFPEGLPPAIREVLQLHAAVFQLPVGLPPARQFDHRIHLMPNSKPVNVRPYRYPYFQKNEIERQVKEMLDQGVIQRSHSPFSSPVLLVRKKDGTFRFCIDYRALNKATVPDHFPIPTADELFDELGAARFFTKLDLRSGYHQIRMHERDIYKTAFRTHDGHFEFLVMPFGLTNAPSTFQSAMNCIFQPLLRQSVIVFFDDILIYSPTLETHGDHIRAVLATLEDHKFFVKLSKCSFCSTTVDYLGHIITDGNLKADPAKIEAMIAWPTPVTTKQLRGFLGLTGYYRRFISQYAVIAAPLTDLLKKDAFCWSTAATASFEALKQAMTAAPVLRLPDFSRKFCVETDASDFGVGAVLLQDGHPLAFFSKKLGPRRRSASTYHKELYAIVEAVQKWRQYLLGREFVIRSDQKSLKDLLQQVIQTPEQHLYVRKLMGFKFTIEYKSGAANRVADALSRRDEEIAAEADLFVALTQPIPDIMSLLKEETAKATDLCDLRAKITDGSADPRFSYCEGLIYCGRRVYVSAESPLRDALIYEHHSTPQAGHPGFDRTLRRLVAHFFWPHMRRDVKQFVAACVECQTTKYSTQKPAGLLQPLPIPTQVWEDVSMDFIVGLPLSKGYTTIMVVVDRLSKYAHFAPLPARFDAMRVTRLFIETVVKHHGFPKTLVSDRDPIFLSEIWDNMLTISGTKLHFSTAYHPQSDGQTEVRNRGLEQYLRAFTADRPSKWANFLPWAELALNCFHHDGLGTSPFRALYGREPPPLIAAQPSPKRVNPSVAELIQQRGVLLVELRGNLERAQQRMRETANRHRRDVQYAVGDKVLLKLQQYRQHSVAKPLSAKLARRFYGPFVITERIGPVAYRLQLPLGAKIHDVFHVGLLRPFVEGATSVPVANLPQDFVGSKPVVKPQRILDRRVALQRGEAVEQVLVEWSGDDHANPTWEPCDTLARRFPFLLEDKEPLIAGGVDTGNTNRRAEQEVERQQQRSADERVRQDEGGKKAGRPKRQSKRPEKYGDYVSR</sequence>
<dbReference type="Gene3D" id="3.10.20.370">
    <property type="match status" value="1"/>
</dbReference>
<dbReference type="PROSITE" id="PS50878">
    <property type="entry name" value="RT_POL"/>
    <property type="match status" value="1"/>
</dbReference>
<dbReference type="InterPro" id="IPR056924">
    <property type="entry name" value="SH3_Tf2-1"/>
</dbReference>
<evidence type="ECO:0000256" key="7">
    <source>
        <dbReference type="ARBA" id="ARBA00022759"/>
    </source>
</evidence>
<dbReference type="InterPro" id="IPR001584">
    <property type="entry name" value="Integrase_cat-core"/>
</dbReference>
<dbReference type="InterPro" id="IPR012337">
    <property type="entry name" value="RNaseH-like_sf"/>
</dbReference>
<dbReference type="InterPro" id="IPR043128">
    <property type="entry name" value="Rev_trsase/Diguanyl_cyclase"/>
</dbReference>
<name>A0ABD1H2I6_SALDI</name>
<dbReference type="InterPro" id="IPR016197">
    <property type="entry name" value="Chromo-like_dom_sf"/>
</dbReference>
<dbReference type="Pfam" id="PF17921">
    <property type="entry name" value="Integrase_H2C2"/>
    <property type="match status" value="1"/>
</dbReference>
<gene>
    <name evidence="20" type="ORF">AAHA92_18577</name>
</gene>
<evidence type="ECO:0000256" key="2">
    <source>
        <dbReference type="ARBA" id="ARBA00022679"/>
    </source>
</evidence>
<dbReference type="Proteomes" id="UP001567538">
    <property type="component" value="Unassembled WGS sequence"/>
</dbReference>
<keyword evidence="10" id="KW-0229">DNA integration</keyword>
<evidence type="ECO:0000256" key="14">
    <source>
        <dbReference type="ARBA" id="ARBA00023172"/>
    </source>
</evidence>
<dbReference type="InterPro" id="IPR021109">
    <property type="entry name" value="Peptidase_aspartic_dom_sf"/>
</dbReference>
<dbReference type="GO" id="GO:0046872">
    <property type="term" value="F:metal ion binding"/>
    <property type="evidence" value="ECO:0007669"/>
    <property type="project" value="UniProtKB-KW"/>
</dbReference>
<proteinExistence type="predicted"/>
<evidence type="ECO:0000256" key="15">
    <source>
        <dbReference type="ARBA" id="ARBA00023268"/>
    </source>
</evidence>
<evidence type="ECO:0000256" key="3">
    <source>
        <dbReference type="ARBA" id="ARBA00022695"/>
    </source>
</evidence>
<feature type="region of interest" description="Disordered" evidence="16">
    <location>
        <begin position="1"/>
        <end position="20"/>
    </location>
</feature>
<dbReference type="SUPFAM" id="SSF53098">
    <property type="entry name" value="Ribonuclease H-like"/>
    <property type="match status" value="1"/>
</dbReference>
<keyword evidence="14" id="KW-0233">DNA recombination</keyword>
<dbReference type="Gene3D" id="3.30.70.270">
    <property type="match status" value="2"/>
</dbReference>
<evidence type="ECO:0000256" key="16">
    <source>
        <dbReference type="SAM" id="MobiDB-lite"/>
    </source>
</evidence>
<keyword evidence="12" id="KW-0239">DNA-directed DNA polymerase</keyword>
<keyword evidence="6" id="KW-0064">Aspartyl protease</keyword>
<dbReference type="SUPFAM" id="SSF50630">
    <property type="entry name" value="Acid proteases"/>
    <property type="match status" value="1"/>
</dbReference>
<dbReference type="PANTHER" id="PTHR37984">
    <property type="entry name" value="PROTEIN CBG26694"/>
    <property type="match status" value="1"/>
</dbReference>
<dbReference type="FunFam" id="3.10.10.10:FF:000007">
    <property type="entry name" value="Retrovirus-related Pol polyprotein from transposon 17.6-like Protein"/>
    <property type="match status" value="1"/>
</dbReference>
<dbReference type="CDD" id="cd00303">
    <property type="entry name" value="retropepsin_like"/>
    <property type="match status" value="1"/>
</dbReference>
<keyword evidence="11" id="KW-0695">RNA-directed DNA polymerase</keyword>
<feature type="compositionally biased region" description="Basic and acidic residues" evidence="16">
    <location>
        <begin position="1668"/>
        <end position="1679"/>
    </location>
</feature>